<evidence type="ECO:0000313" key="2">
    <source>
        <dbReference type="Proteomes" id="UP000004931"/>
    </source>
</evidence>
<reference evidence="1 2" key="1">
    <citation type="journal article" date="2010" name="J. Bacteriol.">
        <title>Genome sequence of the oligotrophic marine Gammaproteobacterium HTCC2143, isolated from the Oregon Coast.</title>
        <authorList>
            <person name="Oh H.M."/>
            <person name="Kang I."/>
            <person name="Ferriera S."/>
            <person name="Giovannoni S.J."/>
            <person name="Cho J.C."/>
        </authorList>
    </citation>
    <scope>NUCLEOTIDE SEQUENCE [LARGE SCALE GENOMIC DNA]</scope>
    <source>
        <strain evidence="1 2">HTCC2143</strain>
    </source>
</reference>
<protein>
    <recommendedName>
        <fullName evidence="3">Esterase</fullName>
    </recommendedName>
</protein>
<evidence type="ECO:0008006" key="3">
    <source>
        <dbReference type="Google" id="ProtNLM"/>
    </source>
</evidence>
<dbReference type="PANTHER" id="PTHR35602">
    <property type="entry name" value="ESTERASE YQIA-RELATED"/>
    <property type="match status" value="1"/>
</dbReference>
<gene>
    <name evidence="1" type="ORF">GP2143_16156</name>
</gene>
<dbReference type="Proteomes" id="UP000004931">
    <property type="component" value="Unassembled WGS sequence"/>
</dbReference>
<dbReference type="EMBL" id="AAVT01000001">
    <property type="protein sequence ID" value="EAW32805.1"/>
    <property type="molecule type" value="Genomic_DNA"/>
</dbReference>
<keyword evidence="2" id="KW-1185">Reference proteome</keyword>
<dbReference type="InterPro" id="IPR008886">
    <property type="entry name" value="UPF0227/Esterase_YqiA"/>
</dbReference>
<dbReference type="Pfam" id="PF05728">
    <property type="entry name" value="UPF0227"/>
    <property type="match status" value="1"/>
</dbReference>
<dbReference type="STRING" id="247633.GP2143_16156"/>
<dbReference type="PANTHER" id="PTHR35602:SF3">
    <property type="entry name" value="ESTERASE YQIA"/>
    <property type="match status" value="1"/>
</dbReference>
<dbReference type="AlphaFoldDB" id="A0Y9K1"/>
<proteinExistence type="predicted"/>
<accession>A0Y9K1</accession>
<dbReference type="OrthoDB" id="9814831at2"/>
<organism evidence="1 2">
    <name type="scientific">marine gamma proteobacterium HTCC2143</name>
    <dbReference type="NCBI Taxonomy" id="247633"/>
    <lineage>
        <taxon>Bacteria</taxon>
        <taxon>Pseudomonadati</taxon>
        <taxon>Pseudomonadota</taxon>
        <taxon>Gammaproteobacteria</taxon>
        <taxon>Cellvibrionales</taxon>
        <taxon>Spongiibacteraceae</taxon>
        <taxon>BD1-7 clade</taxon>
    </lineage>
</organism>
<comment type="caution">
    <text evidence="1">The sequence shown here is derived from an EMBL/GenBank/DDBJ whole genome shotgun (WGS) entry which is preliminary data.</text>
</comment>
<dbReference type="eggNOG" id="COG3150">
    <property type="taxonomic scope" value="Bacteria"/>
</dbReference>
<evidence type="ECO:0000313" key="1">
    <source>
        <dbReference type="EMBL" id="EAW32805.1"/>
    </source>
</evidence>
<name>A0Y9K1_9GAMM</name>
<dbReference type="SUPFAM" id="SSF53474">
    <property type="entry name" value="alpha/beta-Hydrolases"/>
    <property type="match status" value="1"/>
</dbReference>
<dbReference type="Gene3D" id="3.40.50.1820">
    <property type="entry name" value="alpha/beta hydrolase"/>
    <property type="match status" value="1"/>
</dbReference>
<dbReference type="ESTHER" id="9gamm-a0y9k1">
    <property type="family name" value="abh_upf00227"/>
</dbReference>
<dbReference type="InterPro" id="IPR029058">
    <property type="entry name" value="AB_hydrolase_fold"/>
</dbReference>
<sequence length="197" mass="22229">MPAPLRPLLIYVHGFQSSSQAEKAQETRSFLEKQGLSIDFAAPTLSNYPLESYRQLQVLIEQNQPRQMALMGSSMGGFTVTALAQHYGLPAVIINPAVRPYELMNSLLGHHTNPYTGVTFTLRDRHVEELQHMEVVKINHPSRLLVLLQTGDEVLDYQKAVEFYGACPQVVEEGGDHRFQNFEKHLPDVIKFLELAS</sequence>